<gene>
    <name evidence="1" type="ORF">BH720_013795</name>
</gene>
<organism evidence="1 2">
    <name type="scientific">Desertifilum tharense IPPAS B-1220</name>
    <dbReference type="NCBI Taxonomy" id="1781255"/>
    <lineage>
        <taxon>Bacteria</taxon>
        <taxon>Bacillati</taxon>
        <taxon>Cyanobacteriota</taxon>
        <taxon>Cyanophyceae</taxon>
        <taxon>Desertifilales</taxon>
        <taxon>Desertifilaceae</taxon>
        <taxon>Desertifilum</taxon>
    </lineage>
</organism>
<dbReference type="EMBL" id="CP182909">
    <property type="protein sequence ID" value="XPM66325.1"/>
    <property type="molecule type" value="Genomic_DNA"/>
</dbReference>
<name>A0ACD5GZF1_9CYAN</name>
<proteinExistence type="predicted"/>
<sequence length="156" mass="18103">MLPSLEQIRAGLRTPNPDRIFTVRHALLMGMSVEEVYELTGIDPWFLDKMVSLLETEKFLKRDRLQDLTKDQLWEIKQKGFSDRQIAYATKTTEDEVRGYRKSLGVIPAYKTVDTCAAEFEAFTPYHYSTYEEETEVTPSNRRKVMILGGGPNRIY</sequence>
<evidence type="ECO:0000313" key="1">
    <source>
        <dbReference type="EMBL" id="XPM66325.1"/>
    </source>
</evidence>
<protein>
    <submittedName>
        <fullName evidence="1">Uncharacterized protein</fullName>
    </submittedName>
</protein>
<accession>A0ACD5GZF1</accession>
<evidence type="ECO:0000313" key="2">
    <source>
        <dbReference type="Proteomes" id="UP000095472"/>
    </source>
</evidence>
<dbReference type="Proteomes" id="UP000095472">
    <property type="component" value="Chromosome"/>
</dbReference>
<keyword evidence="2" id="KW-1185">Reference proteome</keyword>
<reference evidence="1 2" key="1">
    <citation type="journal article" date="2016" name="Genome Announc.">
        <title>Draft Genome Sequence of the Thermotolerant Cyanobacterium Desertifilum sp. IPPAS B-1220.</title>
        <authorList>
            <person name="Mironov K.S."/>
            <person name="Sinetova M.A."/>
            <person name="Bolatkhan K."/>
            <person name="Zayadan B.K."/>
            <person name="Ustinova V.V."/>
            <person name="Kupriyanova E.V."/>
            <person name="Skrypnik A.N."/>
            <person name="Gogoleva N.E."/>
            <person name="Gogolev Y.V."/>
            <person name="Los D.A."/>
        </authorList>
    </citation>
    <scope>NUCLEOTIDE SEQUENCE [LARGE SCALE GENOMIC DNA]</scope>
    <source>
        <strain evidence="1 2">IPPAS B-1220</strain>
    </source>
</reference>